<dbReference type="PANTHER" id="PTHR46206:SF2">
    <property type="entry name" value="CYTOCHROME P450 MONOOXYGENASE AUSG-RELATED"/>
    <property type="match status" value="1"/>
</dbReference>
<dbReference type="InterPro" id="IPR001128">
    <property type="entry name" value="Cyt_P450"/>
</dbReference>
<evidence type="ECO:0000256" key="7">
    <source>
        <dbReference type="ARBA" id="ARBA00023004"/>
    </source>
</evidence>
<protein>
    <recommendedName>
        <fullName evidence="13">Cytochrome P450 monooxygenase</fullName>
    </recommendedName>
</protein>
<dbReference type="InterPro" id="IPR017972">
    <property type="entry name" value="Cyt_P450_CS"/>
</dbReference>
<dbReference type="InterPro" id="IPR002403">
    <property type="entry name" value="Cyt_P450_E_grp-IV"/>
</dbReference>
<keyword evidence="4 9" id="KW-0349">Heme</keyword>
<evidence type="ECO:0000256" key="10">
    <source>
        <dbReference type="RuleBase" id="RU000461"/>
    </source>
</evidence>
<evidence type="ECO:0000256" key="5">
    <source>
        <dbReference type="ARBA" id="ARBA00022723"/>
    </source>
</evidence>
<dbReference type="GO" id="GO:0016705">
    <property type="term" value="F:oxidoreductase activity, acting on paired donors, with incorporation or reduction of molecular oxygen"/>
    <property type="evidence" value="ECO:0007669"/>
    <property type="project" value="InterPro"/>
</dbReference>
<dbReference type="CDD" id="cd11041">
    <property type="entry name" value="CYP503A1-like"/>
    <property type="match status" value="1"/>
</dbReference>
<evidence type="ECO:0000256" key="2">
    <source>
        <dbReference type="ARBA" id="ARBA00005179"/>
    </source>
</evidence>
<dbReference type="InterPro" id="IPR036396">
    <property type="entry name" value="Cyt_P450_sf"/>
</dbReference>
<keyword evidence="5 9" id="KW-0479">Metal-binding</keyword>
<name>A0AAJ0G1H5_9HYPO</name>
<dbReference type="GO" id="GO:0020037">
    <property type="term" value="F:heme binding"/>
    <property type="evidence" value="ECO:0007669"/>
    <property type="project" value="InterPro"/>
</dbReference>
<dbReference type="PRINTS" id="PR00465">
    <property type="entry name" value="EP450IV"/>
</dbReference>
<evidence type="ECO:0000256" key="1">
    <source>
        <dbReference type="ARBA" id="ARBA00001971"/>
    </source>
</evidence>
<comment type="similarity">
    <text evidence="3 10">Belongs to the cytochrome P450 family.</text>
</comment>
<evidence type="ECO:0000313" key="12">
    <source>
        <dbReference type="Proteomes" id="UP001251528"/>
    </source>
</evidence>
<dbReference type="AlphaFoldDB" id="A0AAJ0G1H5"/>
<dbReference type="Gene3D" id="1.10.630.10">
    <property type="entry name" value="Cytochrome P450"/>
    <property type="match status" value="1"/>
</dbReference>
<dbReference type="EMBL" id="JASWJB010000068">
    <property type="protein sequence ID" value="KAK2601862.1"/>
    <property type="molecule type" value="Genomic_DNA"/>
</dbReference>
<keyword evidence="7 9" id="KW-0408">Iron</keyword>
<evidence type="ECO:0000256" key="9">
    <source>
        <dbReference type="PIRSR" id="PIRSR602403-1"/>
    </source>
</evidence>
<dbReference type="PANTHER" id="PTHR46206">
    <property type="entry name" value="CYTOCHROME P450"/>
    <property type="match status" value="1"/>
</dbReference>
<reference evidence="11" key="1">
    <citation type="submission" date="2023-06" db="EMBL/GenBank/DDBJ databases">
        <title>Conoideocrella luteorostrata (Hypocreales: Clavicipitaceae), a potential biocontrol fungus for elongate hemlock scale in United States Christmas tree production areas.</title>
        <authorList>
            <person name="Barrett H."/>
            <person name="Lovett B."/>
            <person name="Macias A.M."/>
            <person name="Stajich J.E."/>
            <person name="Kasson M.T."/>
        </authorList>
    </citation>
    <scope>NUCLEOTIDE SEQUENCE</scope>
    <source>
        <strain evidence="11">ARSEF 14590</strain>
    </source>
</reference>
<dbReference type="SUPFAM" id="SSF48264">
    <property type="entry name" value="Cytochrome P450"/>
    <property type="match status" value="1"/>
</dbReference>
<sequence length="533" mass="60745">MALLSYASLLERQPLSIIAVLCVLFSVLRLSGSRRRKRFPELNPKKPLEFSTQSRVNDFVSRSKEILIQGRLRYRDKPYRLNCDFGEVIVLPPQLIDEIRSHPSLNFAIPAVDDAHAYIPGFEPFGGNDNMPKLITKHLTKALSTLCTLTAVAPNHACSFMDIAKLTGSISQEATHGLKRLFTDSTNWHEIDPKIDIMRVVSQMSSRIFMGEDLCRDEEWVKASGDYTSAAFQLSDTIRAWPRNLRPVVHWFMPACWELRRKLATARQVLAPHIEKRNNLKQQAAQRGEKIRFDDSIEWFEQECNDGCDPALKQITLSLVAIHTTSDLLVQVMLDLAQHPELIEPLRSEVIEVLTTQGLKKTSLYNLKLMDSVFKESQRLKPAVLAPMRRLVTKDMELSDGTKLFKGEKIIADAAHMWDSSRYTEAERYDGYRFLRMRETAGQDKHAHLVSTSADHLGFGHGQHACPGRFFAANEVKIALIHLLLKYDWKLASGLRPQPIAFGMSILPDPEAKLLIRRRQEELDLEGLEVERQ</sequence>
<dbReference type="Pfam" id="PF00067">
    <property type="entry name" value="p450"/>
    <property type="match status" value="1"/>
</dbReference>
<dbReference type="Proteomes" id="UP001251528">
    <property type="component" value="Unassembled WGS sequence"/>
</dbReference>
<comment type="caution">
    <text evidence="11">The sequence shown here is derived from an EMBL/GenBank/DDBJ whole genome shotgun (WGS) entry which is preliminary data.</text>
</comment>
<evidence type="ECO:0008006" key="13">
    <source>
        <dbReference type="Google" id="ProtNLM"/>
    </source>
</evidence>
<evidence type="ECO:0000256" key="6">
    <source>
        <dbReference type="ARBA" id="ARBA00023002"/>
    </source>
</evidence>
<evidence type="ECO:0000256" key="3">
    <source>
        <dbReference type="ARBA" id="ARBA00010617"/>
    </source>
</evidence>
<evidence type="ECO:0000256" key="8">
    <source>
        <dbReference type="ARBA" id="ARBA00023033"/>
    </source>
</evidence>
<accession>A0AAJ0G1H5</accession>
<proteinExistence type="inferred from homology"/>
<feature type="binding site" description="axial binding residue" evidence="9">
    <location>
        <position position="466"/>
    </location>
    <ligand>
        <name>heme</name>
        <dbReference type="ChEBI" id="CHEBI:30413"/>
    </ligand>
    <ligandPart>
        <name>Fe</name>
        <dbReference type="ChEBI" id="CHEBI:18248"/>
    </ligandPart>
</feature>
<dbReference type="PROSITE" id="PS00086">
    <property type="entry name" value="CYTOCHROME_P450"/>
    <property type="match status" value="1"/>
</dbReference>
<organism evidence="11 12">
    <name type="scientific">Conoideocrella luteorostrata</name>
    <dbReference type="NCBI Taxonomy" id="1105319"/>
    <lineage>
        <taxon>Eukaryota</taxon>
        <taxon>Fungi</taxon>
        <taxon>Dikarya</taxon>
        <taxon>Ascomycota</taxon>
        <taxon>Pezizomycotina</taxon>
        <taxon>Sordariomycetes</taxon>
        <taxon>Hypocreomycetidae</taxon>
        <taxon>Hypocreales</taxon>
        <taxon>Clavicipitaceae</taxon>
        <taxon>Conoideocrella</taxon>
    </lineage>
</organism>
<keyword evidence="12" id="KW-1185">Reference proteome</keyword>
<keyword evidence="8 10" id="KW-0503">Monooxygenase</keyword>
<dbReference type="GO" id="GO:0005506">
    <property type="term" value="F:iron ion binding"/>
    <property type="evidence" value="ECO:0007669"/>
    <property type="project" value="InterPro"/>
</dbReference>
<gene>
    <name evidence="11" type="ORF">QQS21_004548</name>
</gene>
<evidence type="ECO:0000256" key="4">
    <source>
        <dbReference type="ARBA" id="ARBA00022617"/>
    </source>
</evidence>
<keyword evidence="6 10" id="KW-0560">Oxidoreductase</keyword>
<dbReference type="GO" id="GO:0004497">
    <property type="term" value="F:monooxygenase activity"/>
    <property type="evidence" value="ECO:0007669"/>
    <property type="project" value="UniProtKB-KW"/>
</dbReference>
<evidence type="ECO:0000313" key="11">
    <source>
        <dbReference type="EMBL" id="KAK2601862.1"/>
    </source>
</evidence>
<comment type="cofactor">
    <cofactor evidence="1 9">
        <name>heme</name>
        <dbReference type="ChEBI" id="CHEBI:30413"/>
    </cofactor>
</comment>
<comment type="pathway">
    <text evidence="2">Secondary metabolite biosynthesis.</text>
</comment>